<evidence type="ECO:0000256" key="6">
    <source>
        <dbReference type="ARBA" id="ARBA00024916"/>
    </source>
</evidence>
<accession>A0A1G2H732</accession>
<evidence type="ECO:0000256" key="5">
    <source>
        <dbReference type="ARBA" id="ARBA00023163"/>
    </source>
</evidence>
<keyword evidence="12" id="KW-0251">Elongation factor</keyword>
<dbReference type="SUPFAM" id="SSF46557">
    <property type="entry name" value="GreA transcript cleavage protein, N-terminal domain"/>
    <property type="match status" value="1"/>
</dbReference>
<keyword evidence="12" id="KW-0648">Protein biosynthesis</keyword>
<name>A0A1G2H732_9BACT</name>
<dbReference type="SUPFAM" id="SSF54534">
    <property type="entry name" value="FKBP-like"/>
    <property type="match status" value="1"/>
</dbReference>
<protein>
    <recommendedName>
        <fullName evidence="2 8">Transcription elongation factor GreA</fullName>
    </recommendedName>
    <alternativeName>
        <fullName evidence="7 8">Transcript cleavage factor GreA</fullName>
    </alternativeName>
</protein>
<feature type="domain" description="Transcription elongation factor GreA/GreB N-terminal" evidence="11">
    <location>
        <begin position="6"/>
        <end position="74"/>
    </location>
</feature>
<dbReference type="InterPro" id="IPR006359">
    <property type="entry name" value="Tscrpt_elong_fac_GreA"/>
</dbReference>
<evidence type="ECO:0000259" key="10">
    <source>
        <dbReference type="Pfam" id="PF01272"/>
    </source>
</evidence>
<comment type="function">
    <text evidence="6 8 9">Necessary for efficient RNA polymerase transcription elongation past template-encoded arresting sites. The arresting sites in DNA have the property of trapping a certain fraction of elongating RNA polymerases that pass through, resulting in locked ternary complexes. Cleavage of the nascent transcript by cleavage factors such as GreA or GreB allows the resumption of elongation from the new 3'terminus. GreA releases sequences of 2 to 3 nucleotides.</text>
</comment>
<sequence>MSEEFLTNQGLKKLKEELEYLVREKRREVAGRIREAVSLGDISENAEYAEAKEEQAFIEGRISEIESVFRNAKIVNSASRNASTVEIGCSVEVRGGAQTRNLMLVGKAEANPETGEISAESPLGRALLGKTAGETVDVHTPAGNRRYTIVRIA</sequence>
<dbReference type="Pfam" id="PF01272">
    <property type="entry name" value="GreA_GreB"/>
    <property type="match status" value="1"/>
</dbReference>
<evidence type="ECO:0000313" key="13">
    <source>
        <dbReference type="Proteomes" id="UP000177932"/>
    </source>
</evidence>
<dbReference type="InterPro" id="IPR023459">
    <property type="entry name" value="Tscrpt_elong_fac_GreA/B_fam"/>
</dbReference>
<feature type="domain" description="Transcription elongation factor GreA/GreB C-terminal" evidence="10">
    <location>
        <begin position="83"/>
        <end position="152"/>
    </location>
</feature>
<dbReference type="InterPro" id="IPR028624">
    <property type="entry name" value="Tscrpt_elong_fac_GreA/B"/>
</dbReference>
<evidence type="ECO:0000256" key="2">
    <source>
        <dbReference type="ARBA" id="ARBA00013729"/>
    </source>
</evidence>
<dbReference type="PANTHER" id="PTHR30437:SF4">
    <property type="entry name" value="TRANSCRIPTION ELONGATION FACTOR GREA"/>
    <property type="match status" value="1"/>
</dbReference>
<dbReference type="InterPro" id="IPR001437">
    <property type="entry name" value="Tscrpt_elong_fac_GreA/B_C"/>
</dbReference>
<evidence type="ECO:0000259" key="11">
    <source>
        <dbReference type="Pfam" id="PF03449"/>
    </source>
</evidence>
<dbReference type="AlphaFoldDB" id="A0A1G2H732"/>
<evidence type="ECO:0000256" key="7">
    <source>
        <dbReference type="ARBA" id="ARBA00030776"/>
    </source>
</evidence>
<evidence type="ECO:0000256" key="3">
    <source>
        <dbReference type="ARBA" id="ARBA00023015"/>
    </source>
</evidence>
<dbReference type="NCBIfam" id="TIGR01462">
    <property type="entry name" value="greA"/>
    <property type="match status" value="1"/>
</dbReference>
<dbReference type="InterPro" id="IPR022691">
    <property type="entry name" value="Tscrpt_elong_fac_GreA/B_N"/>
</dbReference>
<comment type="caution">
    <text evidence="12">The sequence shown here is derived from an EMBL/GenBank/DDBJ whole genome shotgun (WGS) entry which is preliminary data.</text>
</comment>
<organism evidence="12 13">
    <name type="scientific">Candidatus Spechtbacteria bacterium RIFCSPHIGHO2_01_FULL_43_30</name>
    <dbReference type="NCBI Taxonomy" id="1802158"/>
    <lineage>
        <taxon>Bacteria</taxon>
        <taxon>Candidatus Spechtiibacteriota</taxon>
    </lineage>
</organism>
<dbReference type="InterPro" id="IPR018151">
    <property type="entry name" value="TF_GreA/GreB_CS"/>
</dbReference>
<dbReference type="GO" id="GO:0003746">
    <property type="term" value="F:translation elongation factor activity"/>
    <property type="evidence" value="ECO:0007669"/>
    <property type="project" value="UniProtKB-KW"/>
</dbReference>
<dbReference type="Gene3D" id="3.10.50.30">
    <property type="entry name" value="Transcription elongation factor, GreA/GreB, C-terminal domain"/>
    <property type="match status" value="1"/>
</dbReference>
<dbReference type="InterPro" id="IPR036953">
    <property type="entry name" value="GreA/GreB_C_sf"/>
</dbReference>
<dbReference type="GO" id="GO:0032784">
    <property type="term" value="P:regulation of DNA-templated transcription elongation"/>
    <property type="evidence" value="ECO:0007669"/>
    <property type="project" value="UniProtKB-UniRule"/>
</dbReference>
<evidence type="ECO:0000313" key="12">
    <source>
        <dbReference type="EMBL" id="OGZ58284.1"/>
    </source>
</evidence>
<keyword evidence="4 8" id="KW-0238">DNA-binding</keyword>
<keyword evidence="3 8" id="KW-0805">Transcription regulation</keyword>
<dbReference type="GO" id="GO:0070063">
    <property type="term" value="F:RNA polymerase binding"/>
    <property type="evidence" value="ECO:0007669"/>
    <property type="project" value="InterPro"/>
</dbReference>
<dbReference type="Pfam" id="PF03449">
    <property type="entry name" value="GreA_GreB_N"/>
    <property type="match status" value="1"/>
</dbReference>
<reference evidence="12 13" key="1">
    <citation type="journal article" date="2016" name="Nat. Commun.">
        <title>Thousands of microbial genomes shed light on interconnected biogeochemical processes in an aquifer system.</title>
        <authorList>
            <person name="Anantharaman K."/>
            <person name="Brown C.T."/>
            <person name="Hug L.A."/>
            <person name="Sharon I."/>
            <person name="Castelle C.J."/>
            <person name="Probst A.J."/>
            <person name="Thomas B.C."/>
            <person name="Singh A."/>
            <person name="Wilkins M.J."/>
            <person name="Karaoz U."/>
            <person name="Brodie E.L."/>
            <person name="Williams K.H."/>
            <person name="Hubbard S.S."/>
            <person name="Banfield J.F."/>
        </authorList>
    </citation>
    <scope>NUCLEOTIDE SEQUENCE [LARGE SCALE GENOMIC DNA]</scope>
</reference>
<comment type="similarity">
    <text evidence="1 8 9">Belongs to the GreA/GreB family.</text>
</comment>
<evidence type="ECO:0000256" key="4">
    <source>
        <dbReference type="ARBA" id="ARBA00023125"/>
    </source>
</evidence>
<dbReference type="HAMAP" id="MF_00105">
    <property type="entry name" value="GreA_GreB"/>
    <property type="match status" value="1"/>
</dbReference>
<dbReference type="NCBIfam" id="NF001263">
    <property type="entry name" value="PRK00226.1-4"/>
    <property type="match status" value="1"/>
</dbReference>
<dbReference type="PANTHER" id="PTHR30437">
    <property type="entry name" value="TRANSCRIPTION ELONGATION FACTOR GREA"/>
    <property type="match status" value="1"/>
</dbReference>
<dbReference type="InterPro" id="IPR036805">
    <property type="entry name" value="Tscrpt_elong_fac_GreA/B_N_sf"/>
</dbReference>
<dbReference type="GO" id="GO:0006354">
    <property type="term" value="P:DNA-templated transcription elongation"/>
    <property type="evidence" value="ECO:0007669"/>
    <property type="project" value="TreeGrafter"/>
</dbReference>
<dbReference type="Gene3D" id="1.10.287.180">
    <property type="entry name" value="Transcription elongation factor, GreA/GreB, N-terminal domain"/>
    <property type="match status" value="1"/>
</dbReference>
<gene>
    <name evidence="8" type="primary">greA</name>
    <name evidence="12" type="ORF">A2827_02475</name>
</gene>
<keyword evidence="5 8" id="KW-0804">Transcription</keyword>
<evidence type="ECO:0000256" key="9">
    <source>
        <dbReference type="RuleBase" id="RU000556"/>
    </source>
</evidence>
<dbReference type="PROSITE" id="PS00830">
    <property type="entry name" value="GREAB_2"/>
    <property type="match status" value="1"/>
</dbReference>
<dbReference type="STRING" id="1802158.A2827_02475"/>
<dbReference type="GO" id="GO:0003677">
    <property type="term" value="F:DNA binding"/>
    <property type="evidence" value="ECO:0007669"/>
    <property type="project" value="UniProtKB-UniRule"/>
</dbReference>
<dbReference type="PIRSF" id="PIRSF006092">
    <property type="entry name" value="GreA_GreB"/>
    <property type="match status" value="1"/>
</dbReference>
<proteinExistence type="inferred from homology"/>
<dbReference type="FunFam" id="1.10.287.180:FF:000001">
    <property type="entry name" value="Transcription elongation factor GreA"/>
    <property type="match status" value="1"/>
</dbReference>
<dbReference type="PROSITE" id="PS00829">
    <property type="entry name" value="GREAB_1"/>
    <property type="match status" value="1"/>
</dbReference>
<dbReference type="EMBL" id="MHOD01000012">
    <property type="protein sequence ID" value="OGZ58284.1"/>
    <property type="molecule type" value="Genomic_DNA"/>
</dbReference>
<evidence type="ECO:0000256" key="1">
    <source>
        <dbReference type="ARBA" id="ARBA00008213"/>
    </source>
</evidence>
<dbReference type="Proteomes" id="UP000177932">
    <property type="component" value="Unassembled WGS sequence"/>
</dbReference>
<evidence type="ECO:0000256" key="8">
    <source>
        <dbReference type="HAMAP-Rule" id="MF_00105"/>
    </source>
</evidence>